<comment type="caution">
    <text evidence="2">The sequence shown here is derived from an EMBL/GenBank/DDBJ whole genome shotgun (WGS) entry which is preliminary data.</text>
</comment>
<dbReference type="Proteomes" id="UP000824120">
    <property type="component" value="Chromosome 3"/>
</dbReference>
<feature type="signal peptide" evidence="1">
    <location>
        <begin position="1"/>
        <end position="17"/>
    </location>
</feature>
<evidence type="ECO:0000313" key="2">
    <source>
        <dbReference type="EMBL" id="KAG5616862.1"/>
    </source>
</evidence>
<name>A0A9J5ZX15_SOLCO</name>
<evidence type="ECO:0008006" key="4">
    <source>
        <dbReference type="Google" id="ProtNLM"/>
    </source>
</evidence>
<sequence length="113" mass="12190">MLICSFLFWHSVIRGLAVPLKTPQPVVCGQFPNSQSPIIGKTTDVNANISLSLVNILAQTFLTVTAKNRAVKPKMKLPARPTMAATFALPGLLAPSSFPTLVDTLKLRDDGKM</sequence>
<keyword evidence="1" id="KW-0732">Signal</keyword>
<protein>
    <recommendedName>
        <fullName evidence="4">Secreted protein</fullName>
    </recommendedName>
</protein>
<proteinExistence type="predicted"/>
<evidence type="ECO:0000313" key="3">
    <source>
        <dbReference type="Proteomes" id="UP000824120"/>
    </source>
</evidence>
<reference evidence="2 3" key="1">
    <citation type="submission" date="2020-09" db="EMBL/GenBank/DDBJ databases">
        <title>De no assembly of potato wild relative species, Solanum commersonii.</title>
        <authorList>
            <person name="Cho K."/>
        </authorList>
    </citation>
    <scope>NUCLEOTIDE SEQUENCE [LARGE SCALE GENOMIC DNA]</scope>
    <source>
        <strain evidence="2">LZ3.2</strain>
        <tissue evidence="2">Leaf</tissue>
    </source>
</reference>
<organism evidence="2 3">
    <name type="scientific">Solanum commersonii</name>
    <name type="common">Commerson's wild potato</name>
    <name type="synonym">Commerson's nightshade</name>
    <dbReference type="NCBI Taxonomy" id="4109"/>
    <lineage>
        <taxon>Eukaryota</taxon>
        <taxon>Viridiplantae</taxon>
        <taxon>Streptophyta</taxon>
        <taxon>Embryophyta</taxon>
        <taxon>Tracheophyta</taxon>
        <taxon>Spermatophyta</taxon>
        <taxon>Magnoliopsida</taxon>
        <taxon>eudicotyledons</taxon>
        <taxon>Gunneridae</taxon>
        <taxon>Pentapetalae</taxon>
        <taxon>asterids</taxon>
        <taxon>lamiids</taxon>
        <taxon>Solanales</taxon>
        <taxon>Solanaceae</taxon>
        <taxon>Solanoideae</taxon>
        <taxon>Solaneae</taxon>
        <taxon>Solanum</taxon>
    </lineage>
</organism>
<gene>
    <name evidence="2" type="ORF">H5410_016686</name>
</gene>
<feature type="chain" id="PRO_5039909071" description="Secreted protein" evidence="1">
    <location>
        <begin position="18"/>
        <end position="113"/>
    </location>
</feature>
<keyword evidence="3" id="KW-1185">Reference proteome</keyword>
<dbReference type="AlphaFoldDB" id="A0A9J5ZX15"/>
<evidence type="ECO:0000256" key="1">
    <source>
        <dbReference type="SAM" id="SignalP"/>
    </source>
</evidence>
<dbReference type="OrthoDB" id="1738526at2759"/>
<dbReference type="EMBL" id="JACXVP010000003">
    <property type="protein sequence ID" value="KAG5616862.1"/>
    <property type="molecule type" value="Genomic_DNA"/>
</dbReference>
<accession>A0A9J5ZX15</accession>